<accession>A0A1B8U305</accession>
<dbReference type="InterPro" id="IPR001304">
    <property type="entry name" value="C-type_lectin-like"/>
</dbReference>
<gene>
    <name evidence="3" type="ORF">LPB3_01625</name>
</gene>
<evidence type="ECO:0000256" key="1">
    <source>
        <dbReference type="SAM" id="SignalP"/>
    </source>
</evidence>
<dbReference type="Pfam" id="PF13585">
    <property type="entry name" value="CHU_C"/>
    <property type="match status" value="1"/>
</dbReference>
<dbReference type="KEGG" id="pob:LPB03_08240"/>
<dbReference type="PROSITE" id="PS50041">
    <property type="entry name" value="C_TYPE_LECTIN_2"/>
    <property type="match status" value="1"/>
</dbReference>
<dbReference type="InterPro" id="IPR016186">
    <property type="entry name" value="C-type_lectin-like/link_sf"/>
</dbReference>
<name>A0A1B8U305_9FLAO</name>
<dbReference type="InterPro" id="IPR034007">
    <property type="entry name" value="CTLD_bac"/>
</dbReference>
<dbReference type="EMBL" id="LSFM01000003">
    <property type="protein sequence ID" value="OBY66222.1"/>
    <property type="molecule type" value="Genomic_DNA"/>
</dbReference>
<dbReference type="InterPro" id="IPR016187">
    <property type="entry name" value="CTDL_fold"/>
</dbReference>
<dbReference type="InterPro" id="IPR044023">
    <property type="entry name" value="Ig_7"/>
</dbReference>
<dbReference type="CDD" id="cd03603">
    <property type="entry name" value="CLECT_VCBS"/>
    <property type="match status" value="1"/>
</dbReference>
<evidence type="ECO:0000313" key="3">
    <source>
        <dbReference type="EMBL" id="OBY66222.1"/>
    </source>
</evidence>
<protein>
    <recommendedName>
        <fullName evidence="2">C-type lectin domain-containing protein</fullName>
    </recommendedName>
</protein>
<dbReference type="AlphaFoldDB" id="A0A1B8U305"/>
<dbReference type="NCBIfam" id="TIGR04131">
    <property type="entry name" value="Bac_Flav_CTERM"/>
    <property type="match status" value="1"/>
</dbReference>
<dbReference type="Pfam" id="PF19081">
    <property type="entry name" value="Ig_7"/>
    <property type="match status" value="2"/>
</dbReference>
<dbReference type="OrthoDB" id="9765926at2"/>
<keyword evidence="4" id="KW-1185">Reference proteome</keyword>
<feature type="domain" description="C-type lectin" evidence="2">
    <location>
        <begin position="152"/>
        <end position="278"/>
    </location>
</feature>
<dbReference type="SUPFAM" id="SSF56436">
    <property type="entry name" value="C-type lectin-like"/>
    <property type="match status" value="1"/>
</dbReference>
<evidence type="ECO:0000313" key="4">
    <source>
        <dbReference type="Proteomes" id="UP000092584"/>
    </source>
</evidence>
<sequence length="725" mass="79249">MINSINFKSKILFYVLVMISSFLFSETIDDAPVITAQGRQAFCIGNPINVVTDFTITDSDDTGIESFFIQISNGYQINFDQLELTGNHPNIITNWDVNEGKLSFTAANGASEMLLSDLENAVKEVIFRTTATAIVPEKGFSFTIDDANYLPSTDHFYEYVADEGITWTDAKTAAEIRTYYGRQGYLATLTSQIEADFAGKQAAGSGWIGGSDEETEGVWKWVTGPEAGTVFWNGLANGSSPNFAFWNSGEPNQDGNEDYAHITDTRVARDGRIGSWNDLPNEGGTVEEYEAKGYIVEYGAPGDVPLSIVASTTIYIPTIESTTNGTICESGFTTISATSSDGDVLWFDAQTGGTQVATGNDFTTPTLTTNTTYFATVSVDGCTTLGRTPVTVIVNPKPTIINTTNDLICSGNATLSAEASAGIVNWFETATSTTPIFTGNDFTTPNLVATTSYFVEANNSDCESIDRTEVIAVVDNTVPDFDLLQNVFILCEDLGFVTLETINAQDNYSYVWKNEGTIIAGNLETITVTSSGFYSVLAISEAGCESLEQTIVVRKSEKATITKDDVIITDDSDNNSIQVANPNLGNGDYEYAIDDEFGIYKNEVFFQNLSTGMHTLYVRDKGGCGTGSFAFSILGYPKFFTPNEDGVNDFWKISGFDRVFYPTSEIFIFNRFGNLIFKFDENSQGWNGDYQGKKSPSNSYWFRAILTDINGFSIEKIGNFSLIRK</sequence>
<comment type="caution">
    <text evidence="3">The sequence shown here is derived from an EMBL/GenBank/DDBJ whole genome shotgun (WGS) entry which is preliminary data.</text>
</comment>
<dbReference type="InterPro" id="IPR026341">
    <property type="entry name" value="T9SS_type_B"/>
</dbReference>
<dbReference type="RefSeq" id="WP_065317933.1">
    <property type="nucleotide sequence ID" value="NZ_CP017477.1"/>
</dbReference>
<feature type="signal peptide" evidence="1">
    <location>
        <begin position="1"/>
        <end position="25"/>
    </location>
</feature>
<dbReference type="STRING" id="1774273.LPB03_08240"/>
<feature type="chain" id="PRO_5008615927" description="C-type lectin domain-containing protein" evidence="1">
    <location>
        <begin position="26"/>
        <end position="725"/>
    </location>
</feature>
<organism evidence="3 4">
    <name type="scientific">Polaribacter vadi</name>
    <dbReference type="NCBI Taxonomy" id="1774273"/>
    <lineage>
        <taxon>Bacteria</taxon>
        <taxon>Pseudomonadati</taxon>
        <taxon>Bacteroidota</taxon>
        <taxon>Flavobacteriia</taxon>
        <taxon>Flavobacteriales</taxon>
        <taxon>Flavobacteriaceae</taxon>
    </lineage>
</organism>
<reference evidence="4" key="1">
    <citation type="submission" date="2016-02" db="EMBL/GenBank/DDBJ databases">
        <authorList>
            <person name="Shin S.-K."/>
            <person name="Yi H."/>
            <person name="Kim E."/>
        </authorList>
    </citation>
    <scope>NUCLEOTIDE SEQUENCE [LARGE SCALE GENOMIC DNA]</scope>
    <source>
        <strain evidence="4">LPB0003</strain>
    </source>
</reference>
<keyword evidence="1" id="KW-0732">Signal</keyword>
<dbReference type="Proteomes" id="UP000092584">
    <property type="component" value="Unassembled WGS sequence"/>
</dbReference>
<dbReference type="Gene3D" id="3.10.100.10">
    <property type="entry name" value="Mannose-Binding Protein A, subunit A"/>
    <property type="match status" value="1"/>
</dbReference>
<proteinExistence type="predicted"/>
<evidence type="ECO:0000259" key="2">
    <source>
        <dbReference type="PROSITE" id="PS50041"/>
    </source>
</evidence>